<accession>A0A6L9UAB3</accession>
<dbReference type="Proteomes" id="UP000483035">
    <property type="component" value="Unassembled WGS sequence"/>
</dbReference>
<proteinExistence type="predicted"/>
<name>A0A6L9UAB3_9HYPH</name>
<protein>
    <submittedName>
        <fullName evidence="1">Uncharacterized protein</fullName>
    </submittedName>
</protein>
<dbReference type="EMBL" id="WUEY01000006">
    <property type="protein sequence ID" value="NEI71047.1"/>
    <property type="molecule type" value="Genomic_DNA"/>
</dbReference>
<organism evidence="1 2">
    <name type="scientific">Rhizobium lusitanum</name>
    <dbReference type="NCBI Taxonomy" id="293958"/>
    <lineage>
        <taxon>Bacteria</taxon>
        <taxon>Pseudomonadati</taxon>
        <taxon>Pseudomonadota</taxon>
        <taxon>Alphaproteobacteria</taxon>
        <taxon>Hyphomicrobiales</taxon>
        <taxon>Rhizobiaceae</taxon>
        <taxon>Rhizobium/Agrobacterium group</taxon>
        <taxon>Rhizobium</taxon>
    </lineage>
</organism>
<sequence length="89" mass="10371">MNAISIDEAFAQGSSWHQMASIAKFHESAINQKLNEANRNRKRDADWKARAARQQLEREVEQHRRRVDYFRGLAHRMRKLSEDGSPHAG</sequence>
<gene>
    <name evidence="1" type="ORF">GR212_15820</name>
</gene>
<evidence type="ECO:0000313" key="2">
    <source>
        <dbReference type="Proteomes" id="UP000483035"/>
    </source>
</evidence>
<evidence type="ECO:0000313" key="1">
    <source>
        <dbReference type="EMBL" id="NEI71047.1"/>
    </source>
</evidence>
<comment type="caution">
    <text evidence="1">The sequence shown here is derived from an EMBL/GenBank/DDBJ whole genome shotgun (WGS) entry which is preliminary data.</text>
</comment>
<dbReference type="RefSeq" id="WP_163987527.1">
    <property type="nucleotide sequence ID" value="NZ_WUEY01000006.1"/>
</dbReference>
<dbReference type="AlphaFoldDB" id="A0A6L9UAB3"/>
<reference evidence="1 2" key="1">
    <citation type="submission" date="2019-12" db="EMBL/GenBank/DDBJ databases">
        <title>Rhizobium genotypes associated with high levels of biological nitrogen fixation by grain legumes in a temperate-maritime cropping system.</title>
        <authorList>
            <person name="Maluk M."/>
            <person name="Francesc Ferrando Molina F."/>
            <person name="Lopez Del Egido L."/>
            <person name="Lafos M."/>
            <person name="Langarica-Fuentes A."/>
            <person name="Gebre Yohannes G."/>
            <person name="Young M.W."/>
            <person name="Martin P."/>
            <person name="Gantlett R."/>
            <person name="Kenicer G."/>
            <person name="Hawes C."/>
            <person name="Begg G.S."/>
            <person name="Quilliam R.S."/>
            <person name="Squire G.R."/>
            <person name="Poole P.S."/>
            <person name="Young P.W."/>
            <person name="Iannetta P.M."/>
            <person name="James E.K."/>
        </authorList>
    </citation>
    <scope>NUCLEOTIDE SEQUENCE [LARGE SCALE GENOMIC DNA]</scope>
    <source>
        <strain evidence="1 2">JHI1118</strain>
    </source>
</reference>